<feature type="non-terminal residue" evidence="1">
    <location>
        <position position="1"/>
    </location>
</feature>
<dbReference type="OrthoDB" id="3256444at2759"/>
<evidence type="ECO:0000313" key="1">
    <source>
        <dbReference type="EMBL" id="KIK15626.1"/>
    </source>
</evidence>
<organism evidence="1 2">
    <name type="scientific">Pisolithus microcarpus 441</name>
    <dbReference type="NCBI Taxonomy" id="765257"/>
    <lineage>
        <taxon>Eukaryota</taxon>
        <taxon>Fungi</taxon>
        <taxon>Dikarya</taxon>
        <taxon>Basidiomycota</taxon>
        <taxon>Agaricomycotina</taxon>
        <taxon>Agaricomycetes</taxon>
        <taxon>Agaricomycetidae</taxon>
        <taxon>Boletales</taxon>
        <taxon>Sclerodermatineae</taxon>
        <taxon>Pisolithaceae</taxon>
        <taxon>Pisolithus</taxon>
    </lineage>
</organism>
<dbReference type="Proteomes" id="UP000054018">
    <property type="component" value="Unassembled WGS sequence"/>
</dbReference>
<dbReference type="AlphaFoldDB" id="A0A0C9YG79"/>
<sequence>RQPSLEGHLVEKDQIIQYSESIFRQATILWLIETDQPIHVLQHPTFQQMVEITSHARNGI</sequence>
<accession>A0A0C9YG79</accession>
<keyword evidence="2" id="KW-1185">Reference proteome</keyword>
<feature type="non-terminal residue" evidence="1">
    <location>
        <position position="60"/>
    </location>
</feature>
<reference evidence="1 2" key="1">
    <citation type="submission" date="2014-04" db="EMBL/GenBank/DDBJ databases">
        <authorList>
            <consortium name="DOE Joint Genome Institute"/>
            <person name="Kuo A."/>
            <person name="Kohler A."/>
            <person name="Costa M.D."/>
            <person name="Nagy L.G."/>
            <person name="Floudas D."/>
            <person name="Copeland A."/>
            <person name="Barry K.W."/>
            <person name="Cichocki N."/>
            <person name="Veneault-Fourrey C."/>
            <person name="LaButti K."/>
            <person name="Lindquist E.A."/>
            <person name="Lipzen A."/>
            <person name="Lundell T."/>
            <person name="Morin E."/>
            <person name="Murat C."/>
            <person name="Sun H."/>
            <person name="Tunlid A."/>
            <person name="Henrissat B."/>
            <person name="Grigoriev I.V."/>
            <person name="Hibbett D.S."/>
            <person name="Martin F."/>
            <person name="Nordberg H.P."/>
            <person name="Cantor M.N."/>
            <person name="Hua S.X."/>
        </authorList>
    </citation>
    <scope>NUCLEOTIDE SEQUENCE [LARGE SCALE GENOMIC DNA]</scope>
    <source>
        <strain evidence="1 2">441</strain>
    </source>
</reference>
<reference evidence="2" key="2">
    <citation type="submission" date="2015-01" db="EMBL/GenBank/DDBJ databases">
        <title>Evolutionary Origins and Diversification of the Mycorrhizal Mutualists.</title>
        <authorList>
            <consortium name="DOE Joint Genome Institute"/>
            <consortium name="Mycorrhizal Genomics Consortium"/>
            <person name="Kohler A."/>
            <person name="Kuo A."/>
            <person name="Nagy L.G."/>
            <person name="Floudas D."/>
            <person name="Copeland A."/>
            <person name="Barry K.W."/>
            <person name="Cichocki N."/>
            <person name="Veneault-Fourrey C."/>
            <person name="LaButti K."/>
            <person name="Lindquist E.A."/>
            <person name="Lipzen A."/>
            <person name="Lundell T."/>
            <person name="Morin E."/>
            <person name="Murat C."/>
            <person name="Riley R."/>
            <person name="Ohm R."/>
            <person name="Sun H."/>
            <person name="Tunlid A."/>
            <person name="Henrissat B."/>
            <person name="Grigoriev I.V."/>
            <person name="Hibbett D.S."/>
            <person name="Martin F."/>
        </authorList>
    </citation>
    <scope>NUCLEOTIDE SEQUENCE [LARGE SCALE GENOMIC DNA]</scope>
    <source>
        <strain evidence="2">441</strain>
    </source>
</reference>
<protein>
    <submittedName>
        <fullName evidence="1">Uncharacterized protein</fullName>
    </submittedName>
</protein>
<dbReference type="HOGENOM" id="CLU_161754_1_0_1"/>
<gene>
    <name evidence="1" type="ORF">PISMIDRAFT_38896</name>
</gene>
<dbReference type="EMBL" id="KN833882">
    <property type="protein sequence ID" value="KIK15626.1"/>
    <property type="molecule type" value="Genomic_DNA"/>
</dbReference>
<proteinExistence type="predicted"/>
<name>A0A0C9YG79_9AGAM</name>
<evidence type="ECO:0000313" key="2">
    <source>
        <dbReference type="Proteomes" id="UP000054018"/>
    </source>
</evidence>